<keyword evidence="3" id="KW-1185">Reference proteome</keyword>
<sequence>MQSIKMTRMTVIAGLTVLFSSTYVQASPDETPYKIYEDKVTSCINAEQKKISVTPADFKGISQQAFSVSAFYIKEQRIVDCSAREELDAIAYELAGSNKTIEPSDLKNRYLSIGLIEKKAAFYRLPEADRTAFLDAVKGKNLEVSLIEIFDKLDNK</sequence>
<proteinExistence type="predicted"/>
<name>A0ABY2AI92_9GAMM</name>
<reference evidence="2 3" key="1">
    <citation type="submission" date="2019-02" db="EMBL/GenBank/DDBJ databases">
        <title>Corallincola luteus sp. nov., a marine bacterium isolated from surface sediment of Bohai Sea in China.</title>
        <authorList>
            <person name="Ren Q."/>
        </authorList>
    </citation>
    <scope>NUCLEOTIDE SEQUENCE [LARGE SCALE GENOMIC DNA]</scope>
    <source>
        <strain evidence="2 3">DASS28</strain>
    </source>
</reference>
<dbReference type="RefSeq" id="WP_131416267.1">
    <property type="nucleotide sequence ID" value="NZ_SJXE01000007.1"/>
</dbReference>
<comment type="caution">
    <text evidence="2">The sequence shown here is derived from an EMBL/GenBank/DDBJ whole genome shotgun (WGS) entry which is preliminary data.</text>
</comment>
<evidence type="ECO:0000313" key="2">
    <source>
        <dbReference type="EMBL" id="TCI02400.1"/>
    </source>
</evidence>
<evidence type="ECO:0000313" key="3">
    <source>
        <dbReference type="Proteomes" id="UP000292554"/>
    </source>
</evidence>
<organism evidence="2 3">
    <name type="scientific">Corallincola luteus</name>
    <dbReference type="NCBI Taxonomy" id="1775177"/>
    <lineage>
        <taxon>Bacteria</taxon>
        <taxon>Pseudomonadati</taxon>
        <taxon>Pseudomonadota</taxon>
        <taxon>Gammaproteobacteria</taxon>
        <taxon>Alteromonadales</taxon>
        <taxon>Psychromonadaceae</taxon>
        <taxon>Corallincola</taxon>
    </lineage>
</organism>
<evidence type="ECO:0000256" key="1">
    <source>
        <dbReference type="SAM" id="SignalP"/>
    </source>
</evidence>
<feature type="chain" id="PRO_5045581850" description="DUF3015 domain-containing protein" evidence="1">
    <location>
        <begin position="27"/>
        <end position="156"/>
    </location>
</feature>
<dbReference type="Proteomes" id="UP000292554">
    <property type="component" value="Unassembled WGS sequence"/>
</dbReference>
<accession>A0ABY2AI92</accession>
<gene>
    <name evidence="2" type="ORF">EZV61_13665</name>
</gene>
<protein>
    <recommendedName>
        <fullName evidence="4">DUF3015 domain-containing protein</fullName>
    </recommendedName>
</protein>
<evidence type="ECO:0008006" key="4">
    <source>
        <dbReference type="Google" id="ProtNLM"/>
    </source>
</evidence>
<feature type="signal peptide" evidence="1">
    <location>
        <begin position="1"/>
        <end position="26"/>
    </location>
</feature>
<dbReference type="EMBL" id="SJXE01000007">
    <property type="protein sequence ID" value="TCI02400.1"/>
    <property type="molecule type" value="Genomic_DNA"/>
</dbReference>
<keyword evidence="1" id="KW-0732">Signal</keyword>